<feature type="compositionally biased region" description="Polar residues" evidence="3">
    <location>
        <begin position="402"/>
        <end position="412"/>
    </location>
</feature>
<keyword evidence="2" id="KW-0175">Coiled coil</keyword>
<feature type="compositionally biased region" description="Acidic residues" evidence="3">
    <location>
        <begin position="854"/>
        <end position="863"/>
    </location>
</feature>
<feature type="compositionally biased region" description="Basic and acidic residues" evidence="3">
    <location>
        <begin position="831"/>
        <end position="843"/>
    </location>
</feature>
<feature type="region of interest" description="Disordered" evidence="3">
    <location>
        <begin position="375"/>
        <end position="421"/>
    </location>
</feature>
<dbReference type="GO" id="GO:0070898">
    <property type="term" value="P:RNA polymerase III preinitiation complex assembly"/>
    <property type="evidence" value="ECO:0007669"/>
    <property type="project" value="TreeGrafter"/>
</dbReference>
<feature type="compositionally biased region" description="Polar residues" evidence="3">
    <location>
        <begin position="375"/>
        <end position="390"/>
    </location>
</feature>
<dbReference type="GO" id="GO:0001156">
    <property type="term" value="F:TFIIIC-class transcription factor complex binding"/>
    <property type="evidence" value="ECO:0007669"/>
    <property type="project" value="TreeGrafter"/>
</dbReference>
<name>A0AAF3FE12_9BILA</name>
<proteinExistence type="predicted"/>
<feature type="region of interest" description="Disordered" evidence="3">
    <location>
        <begin position="814"/>
        <end position="885"/>
    </location>
</feature>
<evidence type="ECO:0000313" key="6">
    <source>
        <dbReference type="WBParaSite" id="MBELARI_LOCUS5107"/>
    </source>
</evidence>
<dbReference type="AlphaFoldDB" id="A0AAF3FE12"/>
<dbReference type="Proteomes" id="UP000887575">
    <property type="component" value="Unassembled WGS sequence"/>
</dbReference>
<evidence type="ECO:0000256" key="2">
    <source>
        <dbReference type="SAM" id="Coils"/>
    </source>
</evidence>
<reference evidence="6" key="1">
    <citation type="submission" date="2024-02" db="UniProtKB">
        <authorList>
            <consortium name="WormBaseParasite"/>
        </authorList>
    </citation>
    <scope>IDENTIFICATION</scope>
</reference>
<keyword evidence="5" id="KW-1185">Reference proteome</keyword>
<dbReference type="Pfam" id="PF15963">
    <property type="entry name" value="Myb_DNA-bind_7"/>
    <property type="match status" value="1"/>
</dbReference>
<dbReference type="InterPro" id="IPR039467">
    <property type="entry name" value="TFIIIB_B''_Myb"/>
</dbReference>
<evidence type="ECO:0000313" key="5">
    <source>
        <dbReference type="Proteomes" id="UP000887575"/>
    </source>
</evidence>
<dbReference type="GO" id="GO:0000126">
    <property type="term" value="C:transcription factor TFIIIB complex"/>
    <property type="evidence" value="ECO:0007669"/>
    <property type="project" value="TreeGrafter"/>
</dbReference>
<feature type="compositionally biased region" description="Basic residues" evidence="3">
    <location>
        <begin position="873"/>
        <end position="885"/>
    </location>
</feature>
<evidence type="ECO:0000256" key="1">
    <source>
        <dbReference type="ARBA" id="ARBA00004123"/>
    </source>
</evidence>
<protein>
    <recommendedName>
        <fullName evidence="4">Myb-like domain-containing protein</fullName>
    </recommendedName>
</protein>
<sequence length="885" mass="98505">MRRARIAARPNLIKQSKQNQQKLPEESKEDIVIPIISEELPIERPTTLFEGTSIENESSLTSMNVNVSAIFEAATMGYHSSRKVAFHPNEKSDGERLFRFRKFTGEEELDTKTMRMSDLVAWNPKHEQKLERKVTEEALKREIVPKSEKAQPMAPQVIIGPDGKLVLDEKSLLIRETESSEMWGSVDEERLTRHTTSMSFRSRNWRKGTAWTEKETDLFYDILRHTGPDFGLMHEFFPTRARNELKSKYNREERFRWDRINKTLSMPAILNDSLYAQVEQAMNEIRAEELEKRNRKRKPAESNGELRKRYEKVDWDELNADLVAEAEKIIEDLESERAQSKIVPVPVETNNKAREVSNEAKQLLKVAEKLLIPIDNSQPKQGSGTESSPNPAAHLGGYDANKSASPASAQPKKTSKINKEAVRRIEESVKRNKPMNTHVMRNYSTLSNQELLSISASSLQVEIDVQSQVDSLPAPPVDPSIKRPIAIRPMLTPESMSPLLPPISSMLAPLGSSTSETIKESNEYIEVNTAENPDSLSTVTAFKPVIGSTDGPSAFSSLTGILAPKSPIEAANGIVKNTEEILPGPSKSTLSQQVRVRARTISRASTEDSRNDGGEDSMSMGNFDGVTAPKKYQPSKRVTSSHRLWSARFAIPATTEIRPTPSVSTSQEPPKEATPTAPAQPTTSKSTLARPAPKRRENHSQPQPPVAKAIPQKEEIIAKQAEPISPIPSSTEQPATTALKPPTPIKLPDAIQQNTDKAINVSQKQPAKAKVAEMVEKAESPIKAKTTARVFTKAVGGIRLAVHPNASKTLEGAKIRRPGQNKPIAVTVKAEPVKDEKKPEERQFNTPSTSILIDESDEEESLEQPEVQLTRPTLRRNPPKRKSQK</sequence>
<dbReference type="InterPro" id="IPR009057">
    <property type="entry name" value="Homeodomain-like_sf"/>
</dbReference>
<dbReference type="SUPFAM" id="SSF46689">
    <property type="entry name" value="Homeodomain-like"/>
    <property type="match status" value="1"/>
</dbReference>
<dbReference type="PANTHER" id="PTHR22929:SF0">
    <property type="entry name" value="TRANSCRIPTION FACTOR TFIIIB COMPONENT B'' HOMOLOG"/>
    <property type="match status" value="1"/>
</dbReference>
<feature type="compositionally biased region" description="Low complexity" evidence="3">
    <location>
        <begin position="673"/>
        <end position="687"/>
    </location>
</feature>
<evidence type="ECO:0000256" key="3">
    <source>
        <dbReference type="SAM" id="MobiDB-lite"/>
    </source>
</evidence>
<organism evidence="5 6">
    <name type="scientific">Mesorhabditis belari</name>
    <dbReference type="NCBI Taxonomy" id="2138241"/>
    <lineage>
        <taxon>Eukaryota</taxon>
        <taxon>Metazoa</taxon>
        <taxon>Ecdysozoa</taxon>
        <taxon>Nematoda</taxon>
        <taxon>Chromadorea</taxon>
        <taxon>Rhabditida</taxon>
        <taxon>Rhabditina</taxon>
        <taxon>Rhabditomorpha</taxon>
        <taxon>Rhabditoidea</taxon>
        <taxon>Rhabditidae</taxon>
        <taxon>Mesorhabditinae</taxon>
        <taxon>Mesorhabditis</taxon>
    </lineage>
</organism>
<dbReference type="GO" id="GO:0005634">
    <property type="term" value="C:nucleus"/>
    <property type="evidence" value="ECO:0007669"/>
    <property type="project" value="UniProtKB-SubCell"/>
</dbReference>
<feature type="domain" description="Myb-like" evidence="4">
    <location>
        <begin position="207"/>
        <end position="255"/>
    </location>
</feature>
<dbReference type="InterPro" id="IPR001005">
    <property type="entry name" value="SANT/Myb"/>
</dbReference>
<feature type="region of interest" description="Disordered" evidence="3">
    <location>
        <begin position="579"/>
        <end position="748"/>
    </location>
</feature>
<dbReference type="PANTHER" id="PTHR22929">
    <property type="entry name" value="RNA POLYMERASE III TRANSCRIPTION INITIATION FACTOR B"/>
    <property type="match status" value="1"/>
</dbReference>
<feature type="compositionally biased region" description="Polar residues" evidence="3">
    <location>
        <begin position="727"/>
        <end position="736"/>
    </location>
</feature>
<feature type="coiled-coil region" evidence="2">
    <location>
        <begin position="271"/>
        <end position="370"/>
    </location>
</feature>
<dbReference type="WBParaSite" id="MBELARI_LOCUS5107">
    <property type="protein sequence ID" value="MBELARI_LOCUS5107"/>
    <property type="gene ID" value="MBELARI_LOCUS5107"/>
</dbReference>
<dbReference type="SMART" id="SM00717">
    <property type="entry name" value="SANT"/>
    <property type="match status" value="1"/>
</dbReference>
<comment type="subcellular location">
    <subcellularLocation>
        <location evidence="1">Nucleus</location>
    </subcellularLocation>
</comment>
<evidence type="ECO:0000259" key="4">
    <source>
        <dbReference type="SMART" id="SM00717"/>
    </source>
</evidence>
<accession>A0AAF3FE12</accession>
<dbReference type="CDD" id="cd00167">
    <property type="entry name" value="SANT"/>
    <property type="match status" value="1"/>
</dbReference>